<evidence type="ECO:0000259" key="1">
    <source>
        <dbReference type="Pfam" id="PF23622"/>
    </source>
</evidence>
<keyword evidence="3" id="KW-1185">Reference proteome</keyword>
<reference evidence="2" key="1">
    <citation type="submission" date="2020-07" db="EMBL/GenBank/DDBJ databases">
        <title>Genome sequence and genetic diversity analysis of an under-domesticated orphan crop, white fonio (Digitaria exilis).</title>
        <authorList>
            <person name="Bennetzen J.L."/>
            <person name="Chen S."/>
            <person name="Ma X."/>
            <person name="Wang X."/>
            <person name="Yssel A.E.J."/>
            <person name="Chaluvadi S.R."/>
            <person name="Johnson M."/>
            <person name="Gangashetty P."/>
            <person name="Hamidou F."/>
            <person name="Sanogo M.D."/>
            <person name="Zwaenepoel A."/>
            <person name="Wallace J."/>
            <person name="Van De Peer Y."/>
            <person name="Van Deynze A."/>
        </authorList>
    </citation>
    <scope>NUCLEOTIDE SEQUENCE</scope>
    <source>
        <tissue evidence="2">Leaves</tissue>
    </source>
</reference>
<dbReference type="InterPro" id="IPR032675">
    <property type="entry name" value="LRR_dom_sf"/>
</dbReference>
<proteinExistence type="predicted"/>
<dbReference type="OrthoDB" id="651151at2759"/>
<feature type="domain" description="At1g61320/AtMIF1 LRR" evidence="1">
    <location>
        <begin position="90"/>
        <end position="399"/>
    </location>
</feature>
<dbReference type="SUPFAM" id="SSF52058">
    <property type="entry name" value="L domain-like"/>
    <property type="match status" value="1"/>
</dbReference>
<dbReference type="PANTHER" id="PTHR34145">
    <property type="entry name" value="OS02G0105600 PROTEIN"/>
    <property type="match status" value="1"/>
</dbReference>
<comment type="caution">
    <text evidence="2">The sequence shown here is derived from an EMBL/GenBank/DDBJ whole genome shotgun (WGS) entry which is preliminary data.</text>
</comment>
<dbReference type="Gene3D" id="3.80.10.10">
    <property type="entry name" value="Ribonuclease Inhibitor"/>
    <property type="match status" value="1"/>
</dbReference>
<name>A0A835KTI3_9POAL</name>
<dbReference type="AlphaFoldDB" id="A0A835KTI3"/>
<protein>
    <recommendedName>
        <fullName evidence="1">At1g61320/AtMIF1 LRR domain-containing protein</fullName>
    </recommendedName>
</protein>
<dbReference type="InterPro" id="IPR055357">
    <property type="entry name" value="LRR_At1g61320_AtMIF1"/>
</dbReference>
<accession>A0A835KTI3</accession>
<dbReference type="InterPro" id="IPR053772">
    <property type="entry name" value="At1g61320/At1g61330-like"/>
</dbReference>
<dbReference type="PANTHER" id="PTHR34145:SF8">
    <property type="entry name" value="OS05G0538250 PROTEIN"/>
    <property type="match status" value="1"/>
</dbReference>
<dbReference type="EMBL" id="JACEFO010000430">
    <property type="protein sequence ID" value="KAF8769685.1"/>
    <property type="molecule type" value="Genomic_DNA"/>
</dbReference>
<dbReference type="Proteomes" id="UP000636709">
    <property type="component" value="Unassembled WGS sequence"/>
</dbReference>
<dbReference type="Pfam" id="PF23622">
    <property type="entry name" value="LRR_At1g61320_AtMIF1"/>
    <property type="match status" value="1"/>
</dbReference>
<gene>
    <name evidence="2" type="ORF">HU200_006290</name>
</gene>
<organism evidence="2 3">
    <name type="scientific">Digitaria exilis</name>
    <dbReference type="NCBI Taxonomy" id="1010633"/>
    <lineage>
        <taxon>Eukaryota</taxon>
        <taxon>Viridiplantae</taxon>
        <taxon>Streptophyta</taxon>
        <taxon>Embryophyta</taxon>
        <taxon>Tracheophyta</taxon>
        <taxon>Spermatophyta</taxon>
        <taxon>Magnoliopsida</taxon>
        <taxon>Liliopsida</taxon>
        <taxon>Poales</taxon>
        <taxon>Poaceae</taxon>
        <taxon>PACMAD clade</taxon>
        <taxon>Panicoideae</taxon>
        <taxon>Panicodae</taxon>
        <taxon>Paniceae</taxon>
        <taxon>Anthephorinae</taxon>
        <taxon>Digitaria</taxon>
    </lineage>
</organism>
<evidence type="ECO:0000313" key="3">
    <source>
        <dbReference type="Proteomes" id="UP000636709"/>
    </source>
</evidence>
<evidence type="ECO:0000313" key="2">
    <source>
        <dbReference type="EMBL" id="KAF8769685.1"/>
    </source>
</evidence>
<sequence>MLVQDIWCHIHSLLPIQESARAASVSRVFLRSWRSRPNLILTKETLCLKQNTCGEGDTARALAENIDQILKTHSGTGVKTLELDVFDCHVYSFPCSLLFGQNGISIQDFHLTRCAFHPTAGILRNLTNLYLSYVCITGEELGCLLSNSLALMELKLEYCNEIVSLKIPCMLEQLSCLTVSDCSMLQTIESQAPNLTTLDFTGDNLVQLSLGQPLQMKNLLMECLEENLLCYAIANLPYKVPNLETLTLSSDSERVNTPMVPAKFLHLEYLEIIFNGDSSPGYDYLSLLSFLDASPVLETFVLRVSHFFGTTSHLRQMPEHKHDNLKDVSIFGFCSAKSMVELTCHIVECCATSARKTGACWPLTNEVILEAHRGLMAIKTYILGKVPSTVELDVRKPCSHCHALTGHS</sequence>